<proteinExistence type="predicted"/>
<reference evidence="1 2" key="1">
    <citation type="submission" date="2019-01" db="EMBL/GenBank/DDBJ databases">
        <title>Sequencing the genomes of 1000 actinobacteria strains.</title>
        <authorList>
            <person name="Klenk H.-P."/>
        </authorList>
    </citation>
    <scope>NUCLEOTIDE SEQUENCE [LARGE SCALE GENOMIC DNA]</scope>
    <source>
        <strain evidence="1 2">DSM 43925</strain>
    </source>
</reference>
<organism evidence="1 2">
    <name type="scientific">Nonomuraea polychroma</name>
    <dbReference type="NCBI Taxonomy" id="46176"/>
    <lineage>
        <taxon>Bacteria</taxon>
        <taxon>Bacillati</taxon>
        <taxon>Actinomycetota</taxon>
        <taxon>Actinomycetes</taxon>
        <taxon>Streptosporangiales</taxon>
        <taxon>Streptosporangiaceae</taxon>
        <taxon>Nonomuraea</taxon>
    </lineage>
</organism>
<evidence type="ECO:0000313" key="2">
    <source>
        <dbReference type="Proteomes" id="UP000284824"/>
    </source>
</evidence>
<dbReference type="RefSeq" id="WP_127931106.1">
    <property type="nucleotide sequence ID" value="NZ_SAUN01000001.1"/>
</dbReference>
<dbReference type="Proteomes" id="UP000284824">
    <property type="component" value="Unassembled WGS sequence"/>
</dbReference>
<dbReference type="OrthoDB" id="3538763at2"/>
<comment type="caution">
    <text evidence="1">The sequence shown here is derived from an EMBL/GenBank/DDBJ whole genome shotgun (WGS) entry which is preliminary data.</text>
</comment>
<accession>A0A438LYZ4</accession>
<gene>
    <name evidence="1" type="ORF">EDD27_0790</name>
</gene>
<name>A0A438LYZ4_9ACTN</name>
<sequence>MWTAILREDKSLLVPFHADLSEGWHADSAVPLRPGDSDYDEHLSTSINAGILDGDRTRDEELIANWEAQAIDIPARRSA</sequence>
<keyword evidence="2" id="KW-1185">Reference proteome</keyword>
<evidence type="ECO:0000313" key="1">
    <source>
        <dbReference type="EMBL" id="RVX38478.1"/>
    </source>
</evidence>
<protein>
    <submittedName>
        <fullName evidence="1">Uncharacterized protein</fullName>
    </submittedName>
</protein>
<dbReference type="EMBL" id="SAUN01000001">
    <property type="protein sequence ID" value="RVX38478.1"/>
    <property type="molecule type" value="Genomic_DNA"/>
</dbReference>
<dbReference type="AlphaFoldDB" id="A0A438LYZ4"/>